<dbReference type="InterPro" id="IPR001030">
    <property type="entry name" value="Acoase/IPM_deHydtase_lsu_aba"/>
</dbReference>
<dbReference type="InterPro" id="IPR015928">
    <property type="entry name" value="Aconitase/3IPM_dehydase_swvl"/>
</dbReference>
<dbReference type="GO" id="GO:0046872">
    <property type="term" value="F:metal ion binding"/>
    <property type="evidence" value="ECO:0007669"/>
    <property type="project" value="UniProtKB-KW"/>
</dbReference>
<dbReference type="PANTHER" id="PTHR11670">
    <property type="entry name" value="ACONITASE/IRON-RESPONSIVE ELEMENT FAMILY MEMBER"/>
    <property type="match status" value="1"/>
</dbReference>
<organism evidence="8 9">
    <name type="scientific">Arcobacter arenosus</name>
    <dbReference type="NCBI Taxonomy" id="2576037"/>
    <lineage>
        <taxon>Bacteria</taxon>
        <taxon>Pseudomonadati</taxon>
        <taxon>Campylobacterota</taxon>
        <taxon>Epsilonproteobacteria</taxon>
        <taxon>Campylobacterales</taxon>
        <taxon>Arcobacteraceae</taxon>
        <taxon>Arcobacter</taxon>
    </lineage>
</organism>
<dbReference type="InterPro" id="IPR015931">
    <property type="entry name" value="Acnase/IPM_dHydase_lsu_aba_1/3"/>
</dbReference>
<dbReference type="Gene3D" id="3.30.499.10">
    <property type="entry name" value="Aconitase, domain 3"/>
    <property type="match status" value="2"/>
</dbReference>
<evidence type="ECO:0000256" key="1">
    <source>
        <dbReference type="ARBA" id="ARBA00001966"/>
    </source>
</evidence>
<keyword evidence="9" id="KW-1185">Reference proteome</keyword>
<dbReference type="InterPro" id="IPR006249">
    <property type="entry name" value="Aconitase/IRP2"/>
</dbReference>
<accession>A0A5R8Y0K1</accession>
<evidence type="ECO:0000256" key="5">
    <source>
        <dbReference type="ARBA" id="ARBA00023014"/>
    </source>
</evidence>
<dbReference type="RefSeq" id="WP_138152687.1">
    <property type="nucleotide sequence ID" value="NZ_VANU01000004.1"/>
</dbReference>
<dbReference type="Proteomes" id="UP000308901">
    <property type="component" value="Unassembled WGS sequence"/>
</dbReference>
<comment type="similarity">
    <text evidence="2">Belongs to the aconitase/IPM isomerase family.</text>
</comment>
<protein>
    <submittedName>
        <fullName evidence="8">Uncharacterized protein</fullName>
    </submittedName>
</protein>
<gene>
    <name evidence="8" type="ORF">FDK22_09460</name>
</gene>
<evidence type="ECO:0000259" key="6">
    <source>
        <dbReference type="Pfam" id="PF00330"/>
    </source>
</evidence>
<dbReference type="Pfam" id="PF00694">
    <property type="entry name" value="Aconitase_C"/>
    <property type="match status" value="1"/>
</dbReference>
<dbReference type="InterPro" id="IPR036008">
    <property type="entry name" value="Aconitase_4Fe-4S_dom"/>
</dbReference>
<feature type="domain" description="Aconitase/3-isopropylmalate dehydratase large subunit alpha/beta/alpha" evidence="6">
    <location>
        <begin position="63"/>
        <end position="337"/>
    </location>
</feature>
<dbReference type="OrthoDB" id="9764318at2"/>
<dbReference type="EMBL" id="VANU01000004">
    <property type="protein sequence ID" value="TLP37542.1"/>
    <property type="molecule type" value="Genomic_DNA"/>
</dbReference>
<evidence type="ECO:0000259" key="7">
    <source>
        <dbReference type="Pfam" id="PF00694"/>
    </source>
</evidence>
<dbReference type="AlphaFoldDB" id="A0A5R8Y0K1"/>
<evidence type="ECO:0000313" key="9">
    <source>
        <dbReference type="Proteomes" id="UP000308901"/>
    </source>
</evidence>
<comment type="caution">
    <text evidence="8">The sequence shown here is derived from an EMBL/GenBank/DDBJ whole genome shotgun (WGS) entry which is preliminary data.</text>
</comment>
<dbReference type="Pfam" id="PF00330">
    <property type="entry name" value="Aconitase"/>
    <property type="match status" value="1"/>
</dbReference>
<name>A0A5R8Y0K1_9BACT</name>
<dbReference type="SUPFAM" id="SSF53732">
    <property type="entry name" value="Aconitase iron-sulfur domain"/>
    <property type="match status" value="1"/>
</dbReference>
<evidence type="ECO:0000313" key="8">
    <source>
        <dbReference type="EMBL" id="TLP37542.1"/>
    </source>
</evidence>
<proteinExistence type="inferred from homology"/>
<keyword evidence="4" id="KW-0408">Iron</keyword>
<sequence length="783" mass="90397">MEYIDSFVIENERFFYFSLEKIINENPKLEKLPLSLKILLEANIRNSKNELTTKKILDIFANRKDEFINFYPSRVVLKEYTAIPTLAELAKLKEEKLKSKKLNLSVDLLLQYMKENEDTYKLAKWCDKNFSNLRVIPPGSKIIHPINLEYLSTVLHIEKIEEKFLLFPETIAISDYKDNMTNSFGVLGHKLESIDALATILGLPLKIKLPKVVGIKVVGKPKDGVLSSDFLQVLLDVLENANLDEKIVEFYGDGLKYLTLENRTKILNKASSYKALCSFFAIDEKTILYYNKTRQNEDFSKLVDKYLKTQKLFLNEENNLEYDESIEFDLSNIFPRVMPNLKNEVFKDKNIVLSLIDTSNGFLNPFLIIHCALVAKKAYEKGFRIDSKIKAFFKTDLTVYDYLANLDLLKYLEGIGFYFVNTNGKIEEKLSPNILTDCSISSGTLENNYINENIKLNYTMSASLVVIHSLIGSMKLKVFDKLNPNELWPEHSEVLRYLEKIDDTLYKDIYKNIFLGNEKWQDIIVEKSESFPWNDDSSFVQVFPFKEESFKDKINIENGEILALFNNEIKTKYISSNIQITPYINVANFLQEKGVKSFDFGTFEDRRGCSKLMVLGAFDTNEIKNMMVSKEGAFTKDFKTGEIISFYEKSKRVHQSQKDLIIIADENYGIGETNDWAAKATKLLGVKAIIAKSFGENHRKDLIKMGILPLQFIDDDIKSLNLKGYESINIKNSEIKKDLKLDAFIYKGEQIYQIKLKLRLDNEFEIQIYKNGGLVPFILKDIV</sequence>
<dbReference type="Gene3D" id="3.20.19.10">
    <property type="entry name" value="Aconitase, domain 4"/>
    <property type="match status" value="1"/>
</dbReference>
<keyword evidence="3" id="KW-0479">Metal-binding</keyword>
<feature type="domain" description="Aconitase A/isopropylmalate dehydratase small subunit swivel" evidence="7">
    <location>
        <begin position="587"/>
        <end position="712"/>
    </location>
</feature>
<keyword evidence="5" id="KW-0411">Iron-sulfur</keyword>
<dbReference type="GO" id="GO:0051536">
    <property type="term" value="F:iron-sulfur cluster binding"/>
    <property type="evidence" value="ECO:0007669"/>
    <property type="project" value="UniProtKB-KW"/>
</dbReference>
<reference evidence="8 9" key="1">
    <citation type="submission" date="2019-05" db="EMBL/GenBank/DDBJ databases">
        <title>Arcobacter sp. nov., isolated from sea sediment.</title>
        <authorList>
            <person name="Kim W."/>
        </authorList>
    </citation>
    <scope>NUCLEOTIDE SEQUENCE [LARGE SCALE GENOMIC DNA]</scope>
    <source>
        <strain evidence="8 9">CAU 1517</strain>
    </source>
</reference>
<comment type="cofactor">
    <cofactor evidence="1">
        <name>[4Fe-4S] cluster</name>
        <dbReference type="ChEBI" id="CHEBI:49883"/>
    </cofactor>
</comment>
<evidence type="ECO:0000256" key="4">
    <source>
        <dbReference type="ARBA" id="ARBA00023004"/>
    </source>
</evidence>
<dbReference type="Gene3D" id="6.10.190.10">
    <property type="match status" value="1"/>
</dbReference>
<dbReference type="SUPFAM" id="SSF52016">
    <property type="entry name" value="LeuD/IlvD-like"/>
    <property type="match status" value="1"/>
</dbReference>
<evidence type="ECO:0000256" key="3">
    <source>
        <dbReference type="ARBA" id="ARBA00022723"/>
    </source>
</evidence>
<dbReference type="InterPro" id="IPR000573">
    <property type="entry name" value="AconitaseA/IPMdHydase_ssu_swvl"/>
</dbReference>
<evidence type="ECO:0000256" key="2">
    <source>
        <dbReference type="ARBA" id="ARBA00007185"/>
    </source>
</evidence>